<gene>
    <name evidence="3" type="ORF">TresaDRAFT_2830</name>
</gene>
<feature type="domain" description="ISXO2-like transposase" evidence="2">
    <location>
        <begin position="2"/>
        <end position="159"/>
    </location>
</feature>
<name>H7EGU2_9SPIR</name>
<accession>H7EGU2</accession>
<proteinExistence type="predicted"/>
<dbReference type="InterPro" id="IPR053164">
    <property type="entry name" value="IS1016-like_transposase"/>
</dbReference>
<dbReference type="AlphaFoldDB" id="H7EGU2"/>
<evidence type="ECO:0000259" key="2">
    <source>
        <dbReference type="SMART" id="SM01126"/>
    </source>
</evidence>
<dbReference type="RefSeq" id="WP_002701576.1">
    <property type="nucleotide sequence ID" value="NZ_AGRW01000002.1"/>
</dbReference>
<dbReference type="EMBL" id="AGRW01000002">
    <property type="protein sequence ID" value="EIC03198.1"/>
    <property type="molecule type" value="Genomic_DNA"/>
</dbReference>
<comment type="caution">
    <text evidence="3">The sequence shown here is derived from an EMBL/GenBank/DDBJ whole genome shotgun (WGS) entry which is preliminary data.</text>
</comment>
<dbReference type="eggNOG" id="COG3677">
    <property type="taxonomic scope" value="Bacteria"/>
</dbReference>
<evidence type="ECO:0000313" key="3">
    <source>
        <dbReference type="EMBL" id="EIC03198.1"/>
    </source>
</evidence>
<keyword evidence="4" id="KW-1185">Reference proteome</keyword>
<protein>
    <recommendedName>
        <fullName evidence="2">ISXO2-like transposase domain-containing protein</fullName>
    </recommendedName>
</protein>
<organism evidence="3 4">
    <name type="scientific">Treponema saccharophilum DSM 2985</name>
    <dbReference type="NCBI Taxonomy" id="907348"/>
    <lineage>
        <taxon>Bacteria</taxon>
        <taxon>Pseudomonadati</taxon>
        <taxon>Spirochaetota</taxon>
        <taxon>Spirochaetia</taxon>
        <taxon>Spirochaetales</taxon>
        <taxon>Treponemataceae</taxon>
        <taxon>Treponema</taxon>
    </lineage>
</organism>
<dbReference type="SMART" id="SM01126">
    <property type="entry name" value="DDE_Tnp_IS1595"/>
    <property type="match status" value="1"/>
</dbReference>
<dbReference type="NCBIfam" id="NF033547">
    <property type="entry name" value="transpos_IS1595"/>
    <property type="match status" value="1"/>
</dbReference>
<reference evidence="3 4" key="1">
    <citation type="submission" date="2011-09" db="EMBL/GenBank/DDBJ databases">
        <title>The draft genome of Treponema saccharophilum DSM 2985.</title>
        <authorList>
            <consortium name="US DOE Joint Genome Institute (JGI-PGF)"/>
            <person name="Lucas S."/>
            <person name="Copeland A."/>
            <person name="Lapidus A."/>
            <person name="Glavina del Rio T."/>
            <person name="Dalin E."/>
            <person name="Tice H."/>
            <person name="Bruce D."/>
            <person name="Goodwin L."/>
            <person name="Pitluck S."/>
            <person name="Peters L."/>
            <person name="Kyrpides N."/>
            <person name="Mavromatis K."/>
            <person name="Ivanova N."/>
            <person name="Markowitz V."/>
            <person name="Cheng J.-F."/>
            <person name="Hugenholtz P."/>
            <person name="Woyke T."/>
            <person name="Wu D."/>
            <person name="Gronow S."/>
            <person name="Wellnitz S."/>
            <person name="Brambilla E."/>
            <person name="Klenk H.-P."/>
            <person name="Eisen J.A."/>
        </authorList>
    </citation>
    <scope>NUCLEOTIDE SEQUENCE [LARGE SCALE GENOMIC DNA]</scope>
    <source>
        <strain evidence="3 4">DSM 2985</strain>
    </source>
</reference>
<dbReference type="InterPro" id="IPR024445">
    <property type="entry name" value="Tnp_ISXO2-like"/>
</dbReference>
<dbReference type="Proteomes" id="UP000003571">
    <property type="component" value="Unassembled WGS sequence"/>
</dbReference>
<dbReference type="OrthoDB" id="271821at2"/>
<evidence type="ECO:0000313" key="4">
    <source>
        <dbReference type="Proteomes" id="UP000003571"/>
    </source>
</evidence>
<dbReference type="PANTHER" id="PTHR47163:SF2">
    <property type="entry name" value="SI:DKEY-17M8.2"/>
    <property type="match status" value="1"/>
</dbReference>
<feature type="non-terminal residue" evidence="3">
    <location>
        <position position="1"/>
    </location>
</feature>
<sequence>TYVGGKPRKQNNNLQFTTPKPKDTSTTGRGTKKTPVIGVKERGTGRVYARVALPDHNGQKLTGKQLLSVISAVTKPDTVVMTDDFKGYNIINHKSTNPENFTHISVCHSLGEFSSGKGLHTNGIEGFWAILKRSIIGSYHHISTKYLQSYVNECCFKQNNRFVDSFDKLLWQSVLAA</sequence>
<feature type="region of interest" description="Disordered" evidence="1">
    <location>
        <begin position="1"/>
        <end position="33"/>
    </location>
</feature>
<dbReference type="Pfam" id="PF12762">
    <property type="entry name" value="DDE_Tnp_IS1595"/>
    <property type="match status" value="1"/>
</dbReference>
<dbReference type="PANTHER" id="PTHR47163">
    <property type="entry name" value="DDE_TNP_IS1595 DOMAIN-CONTAINING PROTEIN"/>
    <property type="match status" value="1"/>
</dbReference>
<feature type="compositionally biased region" description="Polar residues" evidence="1">
    <location>
        <begin position="10"/>
        <end position="29"/>
    </location>
</feature>
<evidence type="ECO:0000256" key="1">
    <source>
        <dbReference type="SAM" id="MobiDB-lite"/>
    </source>
</evidence>